<dbReference type="Gene3D" id="3.30.450.60">
    <property type="match status" value="1"/>
</dbReference>
<keyword evidence="8" id="KW-1185">Reference proteome</keyword>
<dbReference type="InterPro" id="IPR028565">
    <property type="entry name" value="MHD"/>
</dbReference>
<evidence type="ECO:0000256" key="1">
    <source>
        <dbReference type="ARBA" id="ARBA00004308"/>
    </source>
</evidence>
<evidence type="ECO:0000256" key="2">
    <source>
        <dbReference type="ARBA" id="ARBA00022448"/>
    </source>
</evidence>
<gene>
    <name evidence="7" type="ORF">LAZ67_8002284</name>
</gene>
<dbReference type="Gene3D" id="2.60.40.1170">
    <property type="entry name" value="Mu homology domain, subdomain B"/>
    <property type="match status" value="2"/>
</dbReference>
<dbReference type="InterPro" id="IPR011012">
    <property type="entry name" value="Longin-like_dom_sf"/>
</dbReference>
<comment type="similarity">
    <text evidence="5">Belongs to the adaptor complexes medium subunit family.</text>
</comment>
<reference evidence="7 8" key="1">
    <citation type="submission" date="2022-01" db="EMBL/GenBank/DDBJ databases">
        <title>A chromosomal length assembly of Cordylochernes scorpioides.</title>
        <authorList>
            <person name="Zeh D."/>
            <person name="Zeh J."/>
        </authorList>
    </citation>
    <scope>NUCLEOTIDE SEQUENCE [LARGE SCALE GENOMIC DNA]</scope>
    <source>
        <strain evidence="7">IN4F17</strain>
        <tissue evidence="7">Whole Body</tissue>
    </source>
</reference>
<evidence type="ECO:0000313" key="8">
    <source>
        <dbReference type="Proteomes" id="UP001235939"/>
    </source>
</evidence>
<keyword evidence="2 5" id="KW-0813">Transport</keyword>
<dbReference type="CDD" id="cd14836">
    <property type="entry name" value="AP2_Mu_N"/>
    <property type="match status" value="1"/>
</dbReference>
<accession>A0ABY6KRA8</accession>
<dbReference type="InterPro" id="IPR043532">
    <property type="entry name" value="AP2_Mu_N"/>
</dbReference>
<dbReference type="InterPro" id="IPR001392">
    <property type="entry name" value="Clathrin_mu"/>
</dbReference>
<sequence length="416" mass="47691">MIGAIYIFNHKGEQLMVRTYRHDSPPKAGDLFRVKVIHSRQPLRTPILVLHNTSYAHIRRKDIWMAAVSQNNCNIALVFEILNNIAKLMEAYFGCISEDKITENFVLIQQILDEIMDLRSLYITERMNVYTEIMDYGYPQQTDMAALKAVILQQGESSTIASAARAPIVADLTGKISWRAEGIKYRKNEFFLDITEYINVLMSHQGNILSSHIDGKVTLNSTLSGMPQCQFGINDTFSLTKRALTSIPNVCVPRPTQKSVVVDDCHFHQCVELNKFQNDGIVAFTPPDGVCELMRYRITAEVQFPFRVLPMLRELDGNRLEIKVIVKSAFNSSLLAEKLEVIIPTPPHMLEVKHLSWNKGKAKYKPGNNSIHWKWVNLPSCFFINLEFYWLFSFGIVANTRFLWPLEVYGHCWHSC</sequence>
<dbReference type="Proteomes" id="UP001235939">
    <property type="component" value="Chromosome 08"/>
</dbReference>
<dbReference type="PROSITE" id="PS51072">
    <property type="entry name" value="MHD"/>
    <property type="match status" value="1"/>
</dbReference>
<dbReference type="InterPro" id="IPR022775">
    <property type="entry name" value="AP_mu_sigma_su"/>
</dbReference>
<dbReference type="PANTHER" id="PTHR10529">
    <property type="entry name" value="AP COMPLEX SUBUNIT MU"/>
    <property type="match status" value="1"/>
</dbReference>
<dbReference type="SUPFAM" id="SSF64356">
    <property type="entry name" value="SNARE-like"/>
    <property type="match status" value="1"/>
</dbReference>
<dbReference type="PROSITE" id="PS00990">
    <property type="entry name" value="CLAT_ADAPTOR_M_1"/>
    <property type="match status" value="1"/>
</dbReference>
<organism evidence="7 8">
    <name type="scientific">Cordylochernes scorpioides</name>
    <dbReference type="NCBI Taxonomy" id="51811"/>
    <lineage>
        <taxon>Eukaryota</taxon>
        <taxon>Metazoa</taxon>
        <taxon>Ecdysozoa</taxon>
        <taxon>Arthropoda</taxon>
        <taxon>Chelicerata</taxon>
        <taxon>Arachnida</taxon>
        <taxon>Pseudoscorpiones</taxon>
        <taxon>Cheliferoidea</taxon>
        <taxon>Chernetidae</taxon>
        <taxon>Cordylochernes</taxon>
    </lineage>
</organism>
<comment type="subcellular location">
    <subcellularLocation>
        <location evidence="1">Endomembrane system</location>
    </subcellularLocation>
</comment>
<evidence type="ECO:0000313" key="7">
    <source>
        <dbReference type="EMBL" id="UYV71224.1"/>
    </source>
</evidence>
<protein>
    <submittedName>
        <fullName evidence="7">AP2M1</fullName>
    </submittedName>
</protein>
<evidence type="ECO:0000256" key="3">
    <source>
        <dbReference type="ARBA" id="ARBA00022927"/>
    </source>
</evidence>
<dbReference type="Pfam" id="PF00928">
    <property type="entry name" value="Adap_comp_sub"/>
    <property type="match status" value="1"/>
</dbReference>
<feature type="domain" description="MHD" evidence="6">
    <location>
        <begin position="187"/>
        <end position="416"/>
    </location>
</feature>
<dbReference type="PRINTS" id="PR00314">
    <property type="entry name" value="CLATHRINADPT"/>
</dbReference>
<keyword evidence="3 5" id="KW-0653">Protein transport</keyword>
<dbReference type="Pfam" id="PF01217">
    <property type="entry name" value="Clat_adaptor_s"/>
    <property type="match status" value="1"/>
</dbReference>
<proteinExistence type="inferred from homology"/>
<dbReference type="PIRSF" id="PIRSF005992">
    <property type="entry name" value="Clathrin_mu"/>
    <property type="match status" value="1"/>
</dbReference>
<dbReference type="SUPFAM" id="SSF49447">
    <property type="entry name" value="Second domain of Mu2 adaptin subunit (ap50) of ap2 adaptor"/>
    <property type="match status" value="1"/>
</dbReference>
<dbReference type="EMBL" id="CP092870">
    <property type="protein sequence ID" value="UYV71224.1"/>
    <property type="molecule type" value="Genomic_DNA"/>
</dbReference>
<dbReference type="InterPro" id="IPR050431">
    <property type="entry name" value="Adaptor_comp_med_subunit"/>
</dbReference>
<dbReference type="InterPro" id="IPR036168">
    <property type="entry name" value="AP2_Mu_C_sf"/>
</dbReference>
<keyword evidence="4" id="KW-0472">Membrane</keyword>
<dbReference type="InterPro" id="IPR018240">
    <property type="entry name" value="Clathrin_mu_CS"/>
</dbReference>
<evidence type="ECO:0000256" key="5">
    <source>
        <dbReference type="PIRNR" id="PIRNR005992"/>
    </source>
</evidence>
<evidence type="ECO:0000259" key="6">
    <source>
        <dbReference type="PROSITE" id="PS51072"/>
    </source>
</evidence>
<name>A0ABY6KRA8_9ARAC</name>
<evidence type="ECO:0000256" key="4">
    <source>
        <dbReference type="ARBA" id="ARBA00023136"/>
    </source>
</evidence>